<evidence type="ECO:0000313" key="2">
    <source>
        <dbReference type="Proteomes" id="UP001157502"/>
    </source>
</evidence>
<sequence>MKTVRCEFPLSTVSFLGNNMSLKGVKMKKLKVETVRAAPNAGGVPGPDGQFHHSPTITPDSDTSKPLLALEEGGPYLTAAGVPTQNAPMRRFTRTERNYDLRERQVYSAHCQCQRPWTHIAITPPSDGDTVVLVEKSKHPTFFKNKFIVKEYETTTGHLSQWLSTRSAVRSDDGAQSFTFLCM</sequence>
<proteinExistence type="predicted"/>
<comment type="caution">
    <text evidence="1">The sequence shown here is derived from an EMBL/GenBank/DDBJ whole genome shotgun (WGS) entry which is preliminary data.</text>
</comment>
<accession>A0ACC2G5G7</accession>
<evidence type="ECO:0000313" key="1">
    <source>
        <dbReference type="EMBL" id="KAJ7998864.1"/>
    </source>
</evidence>
<name>A0ACC2G5G7_DALPE</name>
<keyword evidence="2" id="KW-1185">Reference proteome</keyword>
<protein>
    <submittedName>
        <fullName evidence="1">Uncharacterized protein</fullName>
    </submittedName>
</protein>
<dbReference type="Proteomes" id="UP001157502">
    <property type="component" value="Chromosome 17"/>
</dbReference>
<gene>
    <name evidence="1" type="ORF">DPEC_G00209390</name>
</gene>
<reference evidence="1" key="1">
    <citation type="submission" date="2021-05" db="EMBL/GenBank/DDBJ databases">
        <authorList>
            <person name="Pan Q."/>
            <person name="Jouanno E."/>
            <person name="Zahm M."/>
            <person name="Klopp C."/>
            <person name="Cabau C."/>
            <person name="Louis A."/>
            <person name="Berthelot C."/>
            <person name="Parey E."/>
            <person name="Roest Crollius H."/>
            <person name="Montfort J."/>
            <person name="Robinson-Rechavi M."/>
            <person name="Bouchez O."/>
            <person name="Lampietro C."/>
            <person name="Lopez Roques C."/>
            <person name="Donnadieu C."/>
            <person name="Postlethwait J."/>
            <person name="Bobe J."/>
            <person name="Dillon D."/>
            <person name="Chandos A."/>
            <person name="von Hippel F."/>
            <person name="Guiguen Y."/>
        </authorList>
    </citation>
    <scope>NUCLEOTIDE SEQUENCE</scope>
    <source>
        <strain evidence="1">YG-Jan2019</strain>
    </source>
</reference>
<organism evidence="1 2">
    <name type="scientific">Dallia pectoralis</name>
    <name type="common">Alaska blackfish</name>
    <dbReference type="NCBI Taxonomy" id="75939"/>
    <lineage>
        <taxon>Eukaryota</taxon>
        <taxon>Metazoa</taxon>
        <taxon>Chordata</taxon>
        <taxon>Craniata</taxon>
        <taxon>Vertebrata</taxon>
        <taxon>Euteleostomi</taxon>
        <taxon>Actinopterygii</taxon>
        <taxon>Neopterygii</taxon>
        <taxon>Teleostei</taxon>
        <taxon>Protacanthopterygii</taxon>
        <taxon>Esociformes</taxon>
        <taxon>Umbridae</taxon>
        <taxon>Dallia</taxon>
    </lineage>
</organism>
<dbReference type="EMBL" id="CM055744">
    <property type="protein sequence ID" value="KAJ7998864.1"/>
    <property type="molecule type" value="Genomic_DNA"/>
</dbReference>